<dbReference type="Proteomes" id="UP001055072">
    <property type="component" value="Unassembled WGS sequence"/>
</dbReference>
<evidence type="ECO:0000313" key="2">
    <source>
        <dbReference type="Proteomes" id="UP001055072"/>
    </source>
</evidence>
<organism evidence="1 2">
    <name type="scientific">Irpex rosettiformis</name>
    <dbReference type="NCBI Taxonomy" id="378272"/>
    <lineage>
        <taxon>Eukaryota</taxon>
        <taxon>Fungi</taxon>
        <taxon>Dikarya</taxon>
        <taxon>Basidiomycota</taxon>
        <taxon>Agaricomycotina</taxon>
        <taxon>Agaricomycetes</taxon>
        <taxon>Polyporales</taxon>
        <taxon>Irpicaceae</taxon>
        <taxon>Irpex</taxon>
    </lineage>
</organism>
<reference evidence="1" key="1">
    <citation type="journal article" date="2021" name="Environ. Microbiol.">
        <title>Gene family expansions and transcriptome signatures uncover fungal adaptations to wood decay.</title>
        <authorList>
            <person name="Hage H."/>
            <person name="Miyauchi S."/>
            <person name="Viragh M."/>
            <person name="Drula E."/>
            <person name="Min B."/>
            <person name="Chaduli D."/>
            <person name="Navarro D."/>
            <person name="Favel A."/>
            <person name="Norest M."/>
            <person name="Lesage-Meessen L."/>
            <person name="Balint B."/>
            <person name="Merenyi Z."/>
            <person name="de Eugenio L."/>
            <person name="Morin E."/>
            <person name="Martinez A.T."/>
            <person name="Baldrian P."/>
            <person name="Stursova M."/>
            <person name="Martinez M.J."/>
            <person name="Novotny C."/>
            <person name="Magnuson J.K."/>
            <person name="Spatafora J.W."/>
            <person name="Maurice S."/>
            <person name="Pangilinan J."/>
            <person name="Andreopoulos W."/>
            <person name="LaButti K."/>
            <person name="Hundley H."/>
            <person name="Na H."/>
            <person name="Kuo A."/>
            <person name="Barry K."/>
            <person name="Lipzen A."/>
            <person name="Henrissat B."/>
            <person name="Riley R."/>
            <person name="Ahrendt S."/>
            <person name="Nagy L.G."/>
            <person name="Grigoriev I.V."/>
            <person name="Martin F."/>
            <person name="Rosso M.N."/>
        </authorList>
    </citation>
    <scope>NUCLEOTIDE SEQUENCE</scope>
    <source>
        <strain evidence="1">CBS 384.51</strain>
    </source>
</reference>
<dbReference type="EMBL" id="MU274926">
    <property type="protein sequence ID" value="KAI0086054.1"/>
    <property type="molecule type" value="Genomic_DNA"/>
</dbReference>
<keyword evidence="2" id="KW-1185">Reference proteome</keyword>
<sequence length="377" mass="44480">MNTTTRYVLLVIFIIIGLHSILSFTHEDYGRATSISNIAGKIPWSAPPPVVEKPWVPPVSNHTGRANATLLMLARNSDTEGALRSVRELEDRFNHKYQYPWVFLNEEPFSDDFKTRISNVVSGQIIFEQIPRDHWYQPDSIDEEKAKAGREKMVQDNIIYGGVVSYRNMCRFNSGFFYRHPVLQQFRWYWRVDFRPDVHFHCDVNYDPFVYMEENDKTYSFTITMYEYHATIPTLWDTVKKFTSENPQYVESNNAMGYMSDDGGNSYNLCHFWSNFEIADMNFWRGEAYSKYFDYLDATGGFYYERWGDAPVHSIAAALFLRKDQIHFFNDIGYEHNPYTHCPRGDDVWAQNKCACDKGRNFDYDGYSCMRQWDRIQ</sequence>
<evidence type="ECO:0000313" key="1">
    <source>
        <dbReference type="EMBL" id="KAI0086054.1"/>
    </source>
</evidence>
<gene>
    <name evidence="1" type="ORF">BDY19DRAFT_895480</name>
</gene>
<proteinExistence type="predicted"/>
<accession>A0ACB8TW25</accession>
<protein>
    <submittedName>
        <fullName evidence="1">Glycosyltransferase family 15 protein</fullName>
    </submittedName>
</protein>
<name>A0ACB8TW25_9APHY</name>
<comment type="caution">
    <text evidence="1">The sequence shown here is derived from an EMBL/GenBank/DDBJ whole genome shotgun (WGS) entry which is preliminary data.</text>
</comment>